<evidence type="ECO:0000313" key="4">
    <source>
        <dbReference type="Proteomes" id="UP000182693"/>
    </source>
</evidence>
<evidence type="ECO:0000256" key="2">
    <source>
        <dbReference type="ARBA" id="ARBA00022801"/>
    </source>
</evidence>
<name>A0A1J4XXF6_9BACT</name>
<dbReference type="PANTHER" id="PTHR11113">
    <property type="entry name" value="N-ACETYLGLUCOSAMINE-6-PHOSPHATE DEACETYLASE"/>
    <property type="match status" value="1"/>
</dbReference>
<evidence type="ECO:0000313" key="3">
    <source>
        <dbReference type="EMBL" id="OIO65696.1"/>
    </source>
</evidence>
<dbReference type="EMBL" id="MNWX01000010">
    <property type="protein sequence ID" value="OIO65696.1"/>
    <property type="molecule type" value="Genomic_DNA"/>
</dbReference>
<keyword evidence="2" id="KW-0378">Hydrolase</keyword>
<sequence length="505" mass="56208">MTILIKNIQLLDGSGRPPVKADVLVKNDKISAIGNFPKYRADEIIDGLGAYLAPGFVDINTDSDHYLTLFSNPSQKDFLLQGVTTIIGGQCGASLAPLIYGSLESIREWADISKINVNWHTLAEFLKAMECRPLGVNFGTLVGHKTIRQALAGETTRDLSRNELRVFNLILEKSLKEGAFGFSTGLGYRHSRKTSYSEIKALVETVAKLKGLYATHLRDEKRNLLSSVSETINIAKETGAKVLISHFRPLIGSGEDYEEALDLIDKNTDKADVYFDIYPFNASTVLVSTFLPDWAQEQDKEVMLKDIQTPGFKEKILRGLPRFKGEKFIIVNAPGNEYLVGKSLKEFSQNRDLTVYEGLLALMKLTNFRAVASYENISLKKVVKAITHNRAIVASNGVRPERSYRTFIRFLELAEKAPTPEVGRGPDRSVGKKIMPIETAIHKITGLPAQRLGLGERGLIRDGWFADLVLFKDAEIREVILNGKRVVKDGKFQDVLAGKILRHST</sequence>
<dbReference type="Gene3D" id="2.30.40.10">
    <property type="entry name" value="Urease, subunit C, domain 1"/>
    <property type="match status" value="1"/>
</dbReference>
<dbReference type="STRING" id="1805425.AUJ30_00610"/>
<organism evidence="3 4">
    <name type="scientific">Candidatus Wolfebacteria bacterium CG1_02_39_135</name>
    <dbReference type="NCBI Taxonomy" id="1805425"/>
    <lineage>
        <taxon>Bacteria</taxon>
        <taxon>Candidatus Wolfeibacteriota</taxon>
    </lineage>
</organism>
<dbReference type="SUPFAM" id="SSF51338">
    <property type="entry name" value="Composite domain of metallo-dependent hydrolases"/>
    <property type="match status" value="1"/>
</dbReference>
<dbReference type="AlphaFoldDB" id="A0A1J4XXF6"/>
<gene>
    <name evidence="3" type="ORF">AUJ30_00610</name>
</gene>
<proteinExistence type="inferred from homology"/>
<dbReference type="Gene3D" id="3.30.1490.130">
    <property type="entry name" value="D-aminoacylase. Domain 3"/>
    <property type="match status" value="1"/>
</dbReference>
<dbReference type="Gene3D" id="3.20.20.140">
    <property type="entry name" value="Metal-dependent hydrolases"/>
    <property type="match status" value="1"/>
</dbReference>
<comment type="similarity">
    <text evidence="1">Belongs to the metallo-dependent hydrolases superfamily. NagA family.</text>
</comment>
<comment type="caution">
    <text evidence="3">The sequence shown here is derived from an EMBL/GenBank/DDBJ whole genome shotgun (WGS) entry which is preliminary data.</text>
</comment>
<protein>
    <recommendedName>
        <fullName evidence="5">Amidohydrolase 3 domain-containing protein</fullName>
    </recommendedName>
</protein>
<dbReference type="PANTHER" id="PTHR11113:SF14">
    <property type="entry name" value="N-ACETYLGLUCOSAMINE-6-PHOSPHATE DEACETYLASE"/>
    <property type="match status" value="1"/>
</dbReference>
<dbReference type="GO" id="GO:0006046">
    <property type="term" value="P:N-acetylglucosamine catabolic process"/>
    <property type="evidence" value="ECO:0007669"/>
    <property type="project" value="TreeGrafter"/>
</dbReference>
<accession>A0A1J4XXF6</accession>
<dbReference type="GO" id="GO:0008448">
    <property type="term" value="F:N-acetylglucosamine-6-phosphate deacetylase activity"/>
    <property type="evidence" value="ECO:0007669"/>
    <property type="project" value="TreeGrafter"/>
</dbReference>
<dbReference type="InterPro" id="IPR023100">
    <property type="entry name" value="D-aminoacylase_insert_dom_sf"/>
</dbReference>
<evidence type="ECO:0000256" key="1">
    <source>
        <dbReference type="ARBA" id="ARBA00010716"/>
    </source>
</evidence>
<reference evidence="3 4" key="1">
    <citation type="journal article" date="2016" name="Environ. Microbiol.">
        <title>Genomic resolution of a cold subsurface aquifer community provides metabolic insights for novel microbes adapted to high CO concentrations.</title>
        <authorList>
            <person name="Probst A.J."/>
            <person name="Castelle C.J."/>
            <person name="Singh A."/>
            <person name="Brown C.T."/>
            <person name="Anantharaman K."/>
            <person name="Sharon I."/>
            <person name="Hug L.A."/>
            <person name="Burstein D."/>
            <person name="Emerson J.B."/>
            <person name="Thomas B.C."/>
            <person name="Banfield J.F."/>
        </authorList>
    </citation>
    <scope>NUCLEOTIDE SEQUENCE [LARGE SCALE GENOMIC DNA]</scope>
    <source>
        <strain evidence="3">CG1_02_39_135</strain>
    </source>
</reference>
<evidence type="ECO:0008006" key="5">
    <source>
        <dbReference type="Google" id="ProtNLM"/>
    </source>
</evidence>
<dbReference type="InterPro" id="IPR032466">
    <property type="entry name" value="Metal_Hydrolase"/>
</dbReference>
<dbReference type="Proteomes" id="UP000182693">
    <property type="component" value="Unassembled WGS sequence"/>
</dbReference>
<dbReference type="InterPro" id="IPR011059">
    <property type="entry name" value="Metal-dep_hydrolase_composite"/>
</dbReference>
<dbReference type="SUPFAM" id="SSF51556">
    <property type="entry name" value="Metallo-dependent hydrolases"/>
    <property type="match status" value="1"/>
</dbReference>